<dbReference type="InterPro" id="IPR000547">
    <property type="entry name" value="Clathrin_H-chain/VPS_repeat"/>
</dbReference>
<keyword evidence="3" id="KW-0472">Membrane</keyword>
<dbReference type="PROSITE" id="PS50236">
    <property type="entry name" value="CHCR"/>
    <property type="match status" value="1"/>
</dbReference>
<sequence>MHDAFNICNILQLTVQIECIAAHDETLFLGTRQGHLYMYYIVPKDDKPDVSLIRLNKSFSKKAIQQLEIVPEHHLLISLSDNFIQVHDINGINFPVVQQIEISKGASLFALNTQYHQTMTGKNVAVVRMCIAVKRKLYLYYWKKSGFELFENSDITLKDIPKTLVWCEETICVGYKGEYCLHLLKSGAHQELFTTGSRSSEPCLTKITDTSFALGRENQTVVVNDKGSAEKSKVLKWSDTPTALVWDKPYLLGILPDSIEIQNLDPGGLIQTLNNLPKVRFIARARQGLLIAASISSVWYIDAVEVATQRKVLLDSKQFELAIQLTHTSNETEDEKKEIIRHIHTLLAYDLFRKKDFFASMKEFLILKTDPYEVIRLFPDLLPQSSPASNQESHENLTDTEKENGIQALIDYLTEIRRNTQTDVQGSMNASGNLNERSASTKSTQQLLQIIDTTLLKCYLQTNDALIAPLLRLNYCHLGETERILKKHEKHNELIILYQMKGQHRKALELLQSEGTIDRTVSYLQKLGSDHMGLILEFADWVLKKAPEEGLKIFTEEVYEVEHLPRPRVLDYLIRSHPSLVIPYAEHVVHTWNDTNPLFHNTLVHFYKEKALSGDTSAPHAHKKLFEFLQKSPHYTPDTVLMSFPTNSLLEERAIILGKLGRHEHALIIYMRVLGDVDKAVAYCESVYDPAEPSSKDVYMHLLQVILDPNKATLVLPDVTFSPKTSEPNVEMALNFLEKYASCINPFKALTVLPSTIPVSRISKFLQISLYEKVKERRRMQLLKGLLYAENLQCQEIRLQLLNKNFLINDLNLCPVCKKRFGNQSALVRYPNGDVVHYSCQDKKL</sequence>
<dbReference type="EMBL" id="LJIG01022743">
    <property type="protein sequence ID" value="KRT78944.1"/>
    <property type="molecule type" value="Genomic_DNA"/>
</dbReference>
<comment type="similarity">
    <text evidence="5">Belongs to the VAM6/VPS39 family.</text>
</comment>
<dbReference type="InterPro" id="IPR019452">
    <property type="entry name" value="VPS39/TGF_beta_rcpt-assoc_1"/>
</dbReference>
<evidence type="ECO:0000256" key="2">
    <source>
        <dbReference type="ARBA" id="ARBA00004371"/>
    </source>
</evidence>
<dbReference type="SMART" id="SM00036">
    <property type="entry name" value="CNH"/>
    <property type="match status" value="1"/>
</dbReference>
<dbReference type="PROSITE" id="PS50219">
    <property type="entry name" value="CNH"/>
    <property type="match status" value="1"/>
</dbReference>
<dbReference type="InterPro" id="IPR001180">
    <property type="entry name" value="CNH_dom"/>
</dbReference>
<dbReference type="InterPro" id="IPR036322">
    <property type="entry name" value="WD40_repeat_dom_sf"/>
</dbReference>
<evidence type="ECO:0000256" key="3">
    <source>
        <dbReference type="ARBA" id="ARBA00023136"/>
    </source>
</evidence>
<organism evidence="8 9">
    <name type="scientific">Oryctes borbonicus</name>
    <dbReference type="NCBI Taxonomy" id="1629725"/>
    <lineage>
        <taxon>Eukaryota</taxon>
        <taxon>Metazoa</taxon>
        <taxon>Ecdysozoa</taxon>
        <taxon>Arthropoda</taxon>
        <taxon>Hexapoda</taxon>
        <taxon>Insecta</taxon>
        <taxon>Pterygota</taxon>
        <taxon>Neoptera</taxon>
        <taxon>Endopterygota</taxon>
        <taxon>Coleoptera</taxon>
        <taxon>Polyphaga</taxon>
        <taxon>Scarabaeiformia</taxon>
        <taxon>Scarabaeidae</taxon>
        <taxon>Dynastinae</taxon>
        <taxon>Oryctes</taxon>
    </lineage>
</organism>
<dbReference type="Pfam" id="PF00780">
    <property type="entry name" value="CNH"/>
    <property type="match status" value="1"/>
</dbReference>
<evidence type="ECO:0000259" key="7">
    <source>
        <dbReference type="PROSITE" id="PS50219"/>
    </source>
</evidence>
<dbReference type="Pfam" id="PF23556">
    <property type="entry name" value="TPR_Vps41"/>
    <property type="match status" value="1"/>
</dbReference>
<dbReference type="OrthoDB" id="5325112at2759"/>
<comment type="subcellular location">
    <subcellularLocation>
        <location evidence="1">Endomembrane system</location>
        <topology evidence="1">Peripheral membrane protein</topology>
    </subcellularLocation>
    <subcellularLocation>
        <location evidence="2">Lysosome</location>
    </subcellularLocation>
</comment>
<dbReference type="GO" id="GO:0016020">
    <property type="term" value="C:membrane"/>
    <property type="evidence" value="ECO:0007669"/>
    <property type="project" value="TreeGrafter"/>
</dbReference>
<evidence type="ECO:0000256" key="5">
    <source>
        <dbReference type="ARBA" id="ARBA00038201"/>
    </source>
</evidence>
<dbReference type="GO" id="GO:0006886">
    <property type="term" value="P:intracellular protein transport"/>
    <property type="evidence" value="ECO:0007669"/>
    <property type="project" value="UniProtKB-UniRule"/>
</dbReference>
<protein>
    <recommendedName>
        <fullName evidence="7">CNH domain-containing protein</fullName>
    </recommendedName>
</protein>
<feature type="repeat" description="CHCR" evidence="6">
    <location>
        <begin position="554"/>
        <end position="715"/>
    </location>
</feature>
<evidence type="ECO:0000256" key="6">
    <source>
        <dbReference type="PROSITE-ProRule" id="PRU01006"/>
    </source>
</evidence>
<dbReference type="InterPro" id="IPR032914">
    <property type="entry name" value="Vam6/VPS39/TRAP1"/>
</dbReference>
<name>A0A0T6AUT2_9SCAR</name>
<dbReference type="SUPFAM" id="SSF50978">
    <property type="entry name" value="WD40 repeat-like"/>
    <property type="match status" value="1"/>
</dbReference>
<keyword evidence="4" id="KW-0458">Lysosome</keyword>
<dbReference type="PANTHER" id="PTHR12894">
    <property type="entry name" value="CNH DOMAIN CONTAINING"/>
    <property type="match status" value="1"/>
</dbReference>
<proteinExistence type="inferred from homology"/>
<dbReference type="PANTHER" id="PTHR12894:SF49">
    <property type="entry name" value="VAM6_VPS39-LIKE PROTEIN"/>
    <property type="match status" value="1"/>
</dbReference>
<dbReference type="Pfam" id="PF10367">
    <property type="entry name" value="zf-Vps39_C"/>
    <property type="match status" value="1"/>
</dbReference>
<accession>A0A0T6AUT2</accession>
<dbReference type="GO" id="GO:0006914">
    <property type="term" value="P:autophagy"/>
    <property type="evidence" value="ECO:0007669"/>
    <property type="project" value="TreeGrafter"/>
</dbReference>
<evidence type="ECO:0000313" key="8">
    <source>
        <dbReference type="EMBL" id="KRT78944.1"/>
    </source>
</evidence>
<feature type="domain" description="CNH" evidence="7">
    <location>
        <begin position="14"/>
        <end position="289"/>
    </location>
</feature>
<evidence type="ECO:0000256" key="4">
    <source>
        <dbReference type="ARBA" id="ARBA00023228"/>
    </source>
</evidence>
<dbReference type="GO" id="GO:0005764">
    <property type="term" value="C:lysosome"/>
    <property type="evidence" value="ECO:0007669"/>
    <property type="project" value="UniProtKB-SubCell"/>
</dbReference>
<reference evidence="8 9" key="1">
    <citation type="submission" date="2015-09" db="EMBL/GenBank/DDBJ databases">
        <title>Draft genome of the scarab beetle Oryctes borbonicus.</title>
        <authorList>
            <person name="Meyer J.M."/>
            <person name="Markov G.V."/>
            <person name="Baskaran P."/>
            <person name="Herrmann M."/>
            <person name="Sommer R.J."/>
            <person name="Roedelsperger C."/>
        </authorList>
    </citation>
    <scope>NUCLEOTIDE SEQUENCE [LARGE SCALE GENOMIC DNA]</scope>
    <source>
        <strain evidence="8">OB123</strain>
        <tissue evidence="8">Whole animal</tissue>
    </source>
</reference>
<evidence type="ECO:0000256" key="1">
    <source>
        <dbReference type="ARBA" id="ARBA00004184"/>
    </source>
</evidence>
<keyword evidence="9" id="KW-1185">Reference proteome</keyword>
<evidence type="ECO:0000313" key="9">
    <source>
        <dbReference type="Proteomes" id="UP000051574"/>
    </source>
</evidence>
<dbReference type="GO" id="GO:0012505">
    <property type="term" value="C:endomembrane system"/>
    <property type="evidence" value="ECO:0007669"/>
    <property type="project" value="UniProtKB-SubCell"/>
</dbReference>
<dbReference type="AlphaFoldDB" id="A0A0T6AUT2"/>
<dbReference type="InterPro" id="IPR019453">
    <property type="entry name" value="VPS39/TGFA1_Znf"/>
</dbReference>
<dbReference type="Proteomes" id="UP000051574">
    <property type="component" value="Unassembled WGS sequence"/>
</dbReference>
<comment type="caution">
    <text evidence="8">The sequence shown here is derived from an EMBL/GenBank/DDBJ whole genome shotgun (WGS) entry which is preliminary data.</text>
</comment>
<dbReference type="Pfam" id="PF10366">
    <property type="entry name" value="Vps39_1"/>
    <property type="match status" value="1"/>
</dbReference>
<dbReference type="GO" id="GO:0034058">
    <property type="term" value="P:endosomal vesicle fusion"/>
    <property type="evidence" value="ECO:0007669"/>
    <property type="project" value="TreeGrafter"/>
</dbReference>
<gene>
    <name evidence="8" type="ORF">AMK59_6869</name>
</gene>